<feature type="region of interest" description="Disordered" evidence="2">
    <location>
        <begin position="1"/>
        <end position="87"/>
    </location>
</feature>
<sequence length="235" mass="26423">AEPAAAPGSPEGEEKLAAKGKNSGPSARKGKGQIEKRKLREKRRSTGVVNIPAAESLDEYEDDEAGQKERKKEDAITQQNTIQNESSSADTSCSYLLQHFSDCSHLHFVKCVNRCLLCSAFHSTANAPEDDAPNRYSRTERTIYSRYSRDANSSGSSLPSNALEKRIEELERELAKERQENARLMKMAQDKEELIGKLKEEIDLLNRDLDDIEDENEQLKQENKTLLKVVGQLTR</sequence>
<name>A0A7L2CFB0_9PASS</name>
<dbReference type="GO" id="GO:0043065">
    <property type="term" value="P:positive regulation of apoptotic process"/>
    <property type="evidence" value="ECO:0007669"/>
    <property type="project" value="TreeGrafter"/>
</dbReference>
<dbReference type="EMBL" id="VWYE01028408">
    <property type="protein sequence ID" value="NXQ36659.1"/>
    <property type="molecule type" value="Genomic_DNA"/>
</dbReference>
<dbReference type="GO" id="GO:0005737">
    <property type="term" value="C:cytoplasm"/>
    <property type="evidence" value="ECO:0007669"/>
    <property type="project" value="TreeGrafter"/>
</dbReference>
<feature type="compositionally biased region" description="Polar residues" evidence="2">
    <location>
        <begin position="76"/>
        <end position="87"/>
    </location>
</feature>
<proteinExistence type="predicted"/>
<keyword evidence="4" id="KW-1185">Reference proteome</keyword>
<dbReference type="GO" id="GO:0006915">
    <property type="term" value="P:apoptotic process"/>
    <property type="evidence" value="ECO:0007669"/>
    <property type="project" value="InterPro"/>
</dbReference>
<accession>A0A7L2CFB0</accession>
<gene>
    <name evidence="3" type="primary">Pawr</name>
    <name evidence="3" type="ORF">ALACHE_R05092</name>
</gene>
<evidence type="ECO:0000313" key="3">
    <source>
        <dbReference type="EMBL" id="NXQ36659.1"/>
    </source>
</evidence>
<reference evidence="3 4" key="1">
    <citation type="submission" date="2019-09" db="EMBL/GenBank/DDBJ databases">
        <title>Bird 10,000 Genomes (B10K) Project - Family phase.</title>
        <authorList>
            <person name="Zhang G."/>
        </authorList>
    </citation>
    <scope>NUCLEOTIDE SEQUENCE [LARGE SCALE GENOMIC DNA]</scope>
    <source>
        <strain evidence="3">B10K-DU-001-15</strain>
        <tissue evidence="3">Muscle</tissue>
    </source>
</reference>
<dbReference type="AlphaFoldDB" id="A0A7L2CFB0"/>
<feature type="coiled-coil region" evidence="1">
    <location>
        <begin position="160"/>
        <end position="229"/>
    </location>
</feature>
<dbReference type="InterPro" id="IPR026117">
    <property type="entry name" value="Par-4"/>
</dbReference>
<comment type="caution">
    <text evidence="3">The sequence shown here is derived from an EMBL/GenBank/DDBJ whole genome shotgun (WGS) entry which is preliminary data.</text>
</comment>
<protein>
    <submittedName>
        <fullName evidence="3">PAWR protein</fullName>
    </submittedName>
</protein>
<organism evidence="3 4">
    <name type="scientific">Alaudala cheleensis</name>
    <name type="common">Asian short-toed lark</name>
    <dbReference type="NCBI Taxonomy" id="670337"/>
    <lineage>
        <taxon>Eukaryota</taxon>
        <taxon>Metazoa</taxon>
        <taxon>Chordata</taxon>
        <taxon>Craniata</taxon>
        <taxon>Vertebrata</taxon>
        <taxon>Euteleostomi</taxon>
        <taxon>Archelosauria</taxon>
        <taxon>Archosauria</taxon>
        <taxon>Dinosauria</taxon>
        <taxon>Saurischia</taxon>
        <taxon>Theropoda</taxon>
        <taxon>Coelurosauria</taxon>
        <taxon>Aves</taxon>
        <taxon>Neognathae</taxon>
        <taxon>Neoaves</taxon>
        <taxon>Telluraves</taxon>
        <taxon>Australaves</taxon>
        <taxon>Passeriformes</taxon>
        <taxon>Sylvioidea</taxon>
        <taxon>Alaudidae</taxon>
        <taxon>Alaudala</taxon>
    </lineage>
</organism>
<keyword evidence="1" id="KW-0175">Coiled coil</keyword>
<dbReference type="Proteomes" id="UP000571582">
    <property type="component" value="Unassembled WGS sequence"/>
</dbReference>
<feature type="compositionally biased region" description="Low complexity" evidence="2">
    <location>
        <begin position="1"/>
        <end position="10"/>
    </location>
</feature>
<feature type="compositionally biased region" description="Basic and acidic residues" evidence="2">
    <location>
        <begin position="65"/>
        <end position="75"/>
    </location>
</feature>
<dbReference type="PANTHER" id="PTHR15093">
    <property type="entry name" value="PROSTATE APOPTOSIS RESPONSE PROTEIN PAR-4"/>
    <property type="match status" value="1"/>
</dbReference>
<evidence type="ECO:0000256" key="1">
    <source>
        <dbReference type="SAM" id="Coils"/>
    </source>
</evidence>
<feature type="non-terminal residue" evidence="3">
    <location>
        <position position="235"/>
    </location>
</feature>
<evidence type="ECO:0000256" key="2">
    <source>
        <dbReference type="SAM" id="MobiDB-lite"/>
    </source>
</evidence>
<feature type="non-terminal residue" evidence="3">
    <location>
        <position position="1"/>
    </location>
</feature>
<evidence type="ECO:0000313" key="4">
    <source>
        <dbReference type="Proteomes" id="UP000571582"/>
    </source>
</evidence>
<dbReference type="PANTHER" id="PTHR15093:SF1">
    <property type="entry name" value="PRKC APOPTOSIS WT1 REGULATOR PROTEIN"/>
    <property type="match status" value="1"/>
</dbReference>